<dbReference type="Pfam" id="PF13912">
    <property type="entry name" value="zf-C2H2_6"/>
    <property type="match status" value="2"/>
</dbReference>
<evidence type="ECO:0000256" key="13">
    <source>
        <dbReference type="SAM" id="MobiDB-lite"/>
    </source>
</evidence>
<evidence type="ECO:0000313" key="15">
    <source>
        <dbReference type="Proteomes" id="UP000186698"/>
    </source>
</evidence>
<evidence type="ECO:0000256" key="1">
    <source>
        <dbReference type="ARBA" id="ARBA00003767"/>
    </source>
</evidence>
<dbReference type="FunFam" id="3.30.160.60:FF:002343">
    <property type="entry name" value="Zinc finger protein 33A"/>
    <property type="match status" value="1"/>
</dbReference>
<keyword evidence="7" id="KW-0862">Zinc</keyword>
<dbReference type="Pfam" id="PF00096">
    <property type="entry name" value="zf-C2H2"/>
    <property type="match status" value="12"/>
</dbReference>
<feature type="domain" description="C2H2-type" evidence="14">
    <location>
        <begin position="335"/>
        <end position="357"/>
    </location>
</feature>
<feature type="domain" description="C2H2-type" evidence="14">
    <location>
        <begin position="522"/>
        <end position="550"/>
    </location>
</feature>
<dbReference type="GO" id="GO:0001228">
    <property type="term" value="F:DNA-binding transcription activator activity, RNA polymerase II-specific"/>
    <property type="evidence" value="ECO:0000318"/>
    <property type="project" value="GO_Central"/>
</dbReference>
<feature type="domain" description="C2H2-type" evidence="14">
    <location>
        <begin position="390"/>
        <end position="417"/>
    </location>
</feature>
<sequence length="949" mass="107827">MLESAQERERQRLLKGGSEAQRIECSTIMAEDVQSPVLFQHQYMCSECGILYNTLEDVLLHQQSHIGGGAQAALSQDVSLEIGELQSLVQDGQYQCLECGQVLLTPDELLLHQETHMREIPQSTETSQIHYQCCECKELFTSPELWLAHRLKHEKQSEESPQSVVLQTSSGIQALLSLQNVLLDERALNGWGMEVPATLASTGESLTTCPPTSSETITVQDEVIQLPEMHPYECSECSLVFHTPEEFLDHQGRHFMVSEKECATSPSCESVENGAPSPAILERLRKDWLQEEKEMVPAEDLGTTHRVYRCQECKKEYTTSEELRKHRKDHQSEEYPCPDCDRLFSSANRLQSHRRVHVEGTLQCPNCYKVFKKEASLEQHMRLHRGEALYLCVDCGLGFGTEITLVLHRKSHTTDPLHRCHCGRTFSNMTKFLYHRRTHAGKSGVPTPKTEKPIATEVPAPPSLAEQPAVSPSVTIKTPELSPVVSEVKNVADNPKCQMNGVVKNIPPIDAQSEGGITIQSFKCPVCSKEFSTRLRMVRHKRVVHAAELKHKCTVCGKHFKQKVHLQNHMRTHTGERPFQCTDCGKAYRSISSLKCHHLTHTGVKPYRCDFCGKGFTQKSNLKQHRTLHTGASLFPCEVCGMEFNRASKLTLHRRLHTGALTYKCAECSKSFMRKELLELHQLGHQGKEPLHCRHCAMVFEEDSQLAEHKCHSNRDGQYVCPTCGKKLNSKTSLILHLMVHSDQRPFKCQVCGKCFTSQRHVQRHQRWHSAKRPHKCEVCGKAFLASFNLRLHQRIHTGERPYPCPDCGKAFRQATHLREHYRLHTGERPYHCQDCGKTFVQSMHLTEHRHLHTGERPHSCAECGKCFKTMSNLRSHRKRHKETVAQPQQTIMCTEMVETIAIMESVETIPLVETVEIYQTALEGNLQVDDLTVLEGSQCNIISNPLCK</sequence>
<dbReference type="SUPFAM" id="SSF57667">
    <property type="entry name" value="beta-beta-alpha zinc fingers"/>
    <property type="match status" value="12"/>
</dbReference>
<dbReference type="CTD" id="108697764"/>
<dbReference type="AlphaFoldDB" id="A0A8J0TGQ5"/>
<dbReference type="PROSITE" id="PS50157">
    <property type="entry name" value="ZINC_FINGER_C2H2_2"/>
    <property type="match status" value="20"/>
</dbReference>
<feature type="domain" description="C2H2-type" evidence="14">
    <location>
        <begin position="579"/>
        <end position="606"/>
    </location>
</feature>
<keyword evidence="8" id="KW-0805">Transcription regulation</keyword>
<feature type="domain" description="C2H2-type" evidence="14">
    <location>
        <begin position="719"/>
        <end position="746"/>
    </location>
</feature>
<keyword evidence="15" id="KW-1185">Reference proteome</keyword>
<feature type="domain" description="C2H2-type" evidence="14">
    <location>
        <begin position="418"/>
        <end position="444"/>
    </location>
</feature>
<dbReference type="KEGG" id="xla:108697764"/>
<feature type="domain" description="C2H2-type" evidence="14">
    <location>
        <begin position="94"/>
        <end position="121"/>
    </location>
</feature>
<feature type="domain" description="C2H2-type" evidence="14">
    <location>
        <begin position="663"/>
        <end position="690"/>
    </location>
</feature>
<dbReference type="FunFam" id="3.30.160.60:FF:000710">
    <property type="entry name" value="Zinc finger protein 768"/>
    <property type="match status" value="1"/>
</dbReference>
<name>A0A8J0TGQ5_XENLA</name>
<evidence type="ECO:0000256" key="8">
    <source>
        <dbReference type="ARBA" id="ARBA00023015"/>
    </source>
</evidence>
<dbReference type="GO" id="GO:0006357">
    <property type="term" value="P:regulation of transcription by RNA polymerase II"/>
    <property type="evidence" value="ECO:0000318"/>
    <property type="project" value="GO_Central"/>
</dbReference>
<comment type="subcellular location">
    <subcellularLocation>
        <location evidence="2">Nucleus</location>
    </subcellularLocation>
</comment>
<dbReference type="Xenbase" id="XB-GENE-17345517">
    <property type="gene designation" value="znf526.S"/>
</dbReference>
<dbReference type="GO" id="GO:0000978">
    <property type="term" value="F:RNA polymerase II cis-regulatory region sequence-specific DNA binding"/>
    <property type="evidence" value="ECO:0000318"/>
    <property type="project" value="GO_Central"/>
</dbReference>
<evidence type="ECO:0000256" key="5">
    <source>
        <dbReference type="ARBA" id="ARBA00022737"/>
    </source>
</evidence>
<comment type="function">
    <text evidence="1">May be involved in transcriptional regulation.</text>
</comment>
<dbReference type="Gene3D" id="3.30.160.60">
    <property type="entry name" value="Classic Zinc Finger"/>
    <property type="match status" value="15"/>
</dbReference>
<reference evidence="16" key="1">
    <citation type="submission" date="2025-08" db="UniProtKB">
        <authorList>
            <consortium name="RefSeq"/>
        </authorList>
    </citation>
    <scope>IDENTIFICATION</scope>
    <source>
        <strain evidence="16">J_2021</strain>
        <tissue evidence="16">Erythrocytes</tissue>
    </source>
</reference>
<accession>A0A8J0TGQ5</accession>
<dbReference type="OrthoDB" id="8922241at2759"/>
<feature type="domain" description="C2H2-type" evidence="14">
    <location>
        <begin position="803"/>
        <end position="830"/>
    </location>
</feature>
<protein>
    <submittedName>
        <fullName evidence="16">Zinc finger protein 574</fullName>
    </submittedName>
</protein>
<dbReference type="FunFam" id="3.30.160.60:FF:000381">
    <property type="entry name" value="zinc finger protein 574"/>
    <property type="match status" value="1"/>
</dbReference>
<dbReference type="AGR" id="Xenbase:XB-GENE-17345517"/>
<feature type="domain" description="C2H2-type" evidence="14">
    <location>
        <begin position="308"/>
        <end position="335"/>
    </location>
</feature>
<dbReference type="FunFam" id="3.30.160.60:FF:003769">
    <property type="entry name" value="Zinc finger protein 574"/>
    <property type="match status" value="1"/>
</dbReference>
<comment type="similarity">
    <text evidence="3">Belongs to the krueppel C2H2-type zinc-finger protein family.</text>
</comment>
<dbReference type="FunFam" id="3.30.160.60:FF:000495">
    <property type="entry name" value="zinc finger protein 668"/>
    <property type="match status" value="1"/>
</dbReference>
<feature type="domain" description="C2H2-type" evidence="14">
    <location>
        <begin position="551"/>
        <end position="578"/>
    </location>
</feature>
<evidence type="ECO:0000256" key="4">
    <source>
        <dbReference type="ARBA" id="ARBA00022723"/>
    </source>
</evidence>
<feature type="region of interest" description="Disordered" evidence="13">
    <location>
        <begin position="439"/>
        <end position="473"/>
    </location>
</feature>
<proteinExistence type="inferred from homology"/>
<dbReference type="FunFam" id="3.30.160.60:FF:004072">
    <property type="match status" value="1"/>
</dbReference>
<feature type="domain" description="C2H2-type" evidence="14">
    <location>
        <begin position="635"/>
        <end position="662"/>
    </location>
</feature>
<dbReference type="InterPro" id="IPR013087">
    <property type="entry name" value="Znf_C2H2_type"/>
</dbReference>
<dbReference type="PROSITE" id="PS00028">
    <property type="entry name" value="ZINC_FINGER_C2H2_1"/>
    <property type="match status" value="20"/>
</dbReference>
<keyword evidence="4" id="KW-0479">Metal-binding</keyword>
<dbReference type="GeneID" id="108697764"/>
<feature type="domain" description="C2H2-type" evidence="14">
    <location>
        <begin position="43"/>
        <end position="70"/>
    </location>
</feature>
<feature type="domain" description="C2H2-type" evidence="14">
    <location>
        <begin position="831"/>
        <end position="858"/>
    </location>
</feature>
<dbReference type="FunFam" id="3.30.160.60:FF:003298">
    <property type="entry name" value="Zinc finger protein 667"/>
    <property type="match status" value="1"/>
</dbReference>
<dbReference type="GO" id="GO:0008270">
    <property type="term" value="F:zinc ion binding"/>
    <property type="evidence" value="ECO:0007669"/>
    <property type="project" value="UniProtKB-KW"/>
</dbReference>
<evidence type="ECO:0000313" key="16">
    <source>
        <dbReference type="RefSeq" id="XP_018083604.1"/>
    </source>
</evidence>
<evidence type="ECO:0000256" key="2">
    <source>
        <dbReference type="ARBA" id="ARBA00004123"/>
    </source>
</evidence>
<dbReference type="FunFam" id="3.30.160.60:FF:000671">
    <property type="entry name" value="Zinc finger protein 26"/>
    <property type="match status" value="1"/>
</dbReference>
<evidence type="ECO:0000256" key="3">
    <source>
        <dbReference type="ARBA" id="ARBA00006991"/>
    </source>
</evidence>
<evidence type="ECO:0000256" key="6">
    <source>
        <dbReference type="ARBA" id="ARBA00022771"/>
    </source>
</evidence>
<feature type="domain" description="C2H2-type" evidence="14">
    <location>
        <begin position="362"/>
        <end position="389"/>
    </location>
</feature>
<evidence type="ECO:0000256" key="9">
    <source>
        <dbReference type="ARBA" id="ARBA00023125"/>
    </source>
</evidence>
<dbReference type="PANTHER" id="PTHR24393:SF154">
    <property type="entry name" value="ZINC FINGER PROTEIN 574"/>
    <property type="match status" value="1"/>
</dbReference>
<dbReference type="FunFam" id="3.30.160.60:FF:002110">
    <property type="entry name" value="Zinc finger protein 1053"/>
    <property type="match status" value="1"/>
</dbReference>
<dbReference type="RefSeq" id="XP_018083604.1">
    <property type="nucleotide sequence ID" value="XM_018228115.2"/>
</dbReference>
<keyword evidence="6 12" id="KW-0863">Zinc-finger</keyword>
<feature type="domain" description="C2H2-type" evidence="14">
    <location>
        <begin position="859"/>
        <end position="886"/>
    </location>
</feature>
<dbReference type="Proteomes" id="UP000186698">
    <property type="component" value="Chromosome 7S"/>
</dbReference>
<organism evidence="15 16">
    <name type="scientific">Xenopus laevis</name>
    <name type="common">African clawed frog</name>
    <dbReference type="NCBI Taxonomy" id="8355"/>
    <lineage>
        <taxon>Eukaryota</taxon>
        <taxon>Metazoa</taxon>
        <taxon>Chordata</taxon>
        <taxon>Craniata</taxon>
        <taxon>Vertebrata</taxon>
        <taxon>Euteleostomi</taxon>
        <taxon>Amphibia</taxon>
        <taxon>Batrachia</taxon>
        <taxon>Anura</taxon>
        <taxon>Pipoidea</taxon>
        <taxon>Pipidae</taxon>
        <taxon>Xenopodinae</taxon>
        <taxon>Xenopus</taxon>
        <taxon>Xenopus</taxon>
    </lineage>
</organism>
<keyword evidence="5" id="KW-0677">Repeat</keyword>
<feature type="domain" description="C2H2-type" evidence="14">
    <location>
        <begin position="747"/>
        <end position="774"/>
    </location>
</feature>
<evidence type="ECO:0000313" key="17">
    <source>
        <dbReference type="Xenbase" id="XB-GENE-17345517"/>
    </source>
</evidence>
<dbReference type="GO" id="GO:0005634">
    <property type="term" value="C:nucleus"/>
    <property type="evidence" value="ECO:0000318"/>
    <property type="project" value="GO_Central"/>
</dbReference>
<dbReference type="InterPro" id="IPR036236">
    <property type="entry name" value="Znf_C2H2_sf"/>
</dbReference>
<gene>
    <name evidence="16 17" type="primary">znf526.S</name>
</gene>
<evidence type="ECO:0000259" key="14">
    <source>
        <dbReference type="PROSITE" id="PS50157"/>
    </source>
</evidence>
<feature type="domain" description="C2H2-type" evidence="14">
    <location>
        <begin position="607"/>
        <end position="634"/>
    </location>
</feature>
<keyword evidence="9" id="KW-0238">DNA-binding</keyword>
<evidence type="ECO:0000256" key="11">
    <source>
        <dbReference type="ARBA" id="ARBA00023242"/>
    </source>
</evidence>
<feature type="domain" description="C2H2-type" evidence="14">
    <location>
        <begin position="232"/>
        <end position="254"/>
    </location>
</feature>
<dbReference type="SMART" id="SM00355">
    <property type="entry name" value="ZnF_C2H2"/>
    <property type="match status" value="22"/>
</dbReference>
<evidence type="ECO:0000256" key="7">
    <source>
        <dbReference type="ARBA" id="ARBA00022833"/>
    </source>
</evidence>
<dbReference type="FunFam" id="3.30.160.60:FF:001289">
    <property type="entry name" value="Zinc finger protein 574"/>
    <property type="match status" value="1"/>
</dbReference>
<dbReference type="PANTHER" id="PTHR24393">
    <property type="entry name" value="ZINC FINGER PROTEIN"/>
    <property type="match status" value="1"/>
</dbReference>
<feature type="domain" description="C2H2-type" evidence="14">
    <location>
        <begin position="775"/>
        <end position="802"/>
    </location>
</feature>
<evidence type="ECO:0000256" key="12">
    <source>
        <dbReference type="PROSITE-ProRule" id="PRU00042"/>
    </source>
</evidence>
<evidence type="ECO:0000256" key="10">
    <source>
        <dbReference type="ARBA" id="ARBA00023163"/>
    </source>
</evidence>
<keyword evidence="10" id="KW-0804">Transcription</keyword>
<dbReference type="FunFam" id="3.30.160.60:FF:000065">
    <property type="entry name" value="B-cell CLL/lymphoma 6, member B"/>
    <property type="match status" value="1"/>
</dbReference>
<keyword evidence="11" id="KW-0539">Nucleus</keyword>